<dbReference type="AlphaFoldDB" id="A0A0A9GLA3"/>
<reference evidence="1" key="1">
    <citation type="submission" date="2014-09" db="EMBL/GenBank/DDBJ databases">
        <authorList>
            <person name="Magalhaes I.L.F."/>
            <person name="Oliveira U."/>
            <person name="Santos F.R."/>
            <person name="Vidigal T.H.D.A."/>
            <person name="Brescovit A.D."/>
            <person name="Santos A.J."/>
        </authorList>
    </citation>
    <scope>NUCLEOTIDE SEQUENCE</scope>
    <source>
        <tissue evidence="1">Shoot tissue taken approximately 20 cm above the soil surface</tissue>
    </source>
</reference>
<dbReference type="EMBL" id="GBRH01171991">
    <property type="protein sequence ID" value="JAE25905.1"/>
    <property type="molecule type" value="Transcribed_RNA"/>
</dbReference>
<sequence length="190" mass="22197">MKHDGLPAGRVAYWLEGTKKDRYSRNKEWILVLDTSTIEWSVTTAPFPAGQSYCIAEMADHGGRCLVSSKEQCVKLWVHGNNGEWVLKEISFLDKFKHLKKIRRDEWMKRVCILAAKDGYVFLEFWSIRKFHSYVLVLNLNTMKLEMFRNNSDEPYGPCVPILHAFPFFMRLTPRLLAPDDDRKFHLQGA</sequence>
<name>A0A0A9GLA3_ARUDO</name>
<organism evidence="1">
    <name type="scientific">Arundo donax</name>
    <name type="common">Giant reed</name>
    <name type="synonym">Donax arundinaceus</name>
    <dbReference type="NCBI Taxonomy" id="35708"/>
    <lineage>
        <taxon>Eukaryota</taxon>
        <taxon>Viridiplantae</taxon>
        <taxon>Streptophyta</taxon>
        <taxon>Embryophyta</taxon>
        <taxon>Tracheophyta</taxon>
        <taxon>Spermatophyta</taxon>
        <taxon>Magnoliopsida</taxon>
        <taxon>Liliopsida</taxon>
        <taxon>Poales</taxon>
        <taxon>Poaceae</taxon>
        <taxon>PACMAD clade</taxon>
        <taxon>Arundinoideae</taxon>
        <taxon>Arundineae</taxon>
        <taxon>Arundo</taxon>
    </lineage>
</organism>
<reference evidence="1" key="2">
    <citation type="journal article" date="2015" name="Data Brief">
        <title>Shoot transcriptome of the giant reed, Arundo donax.</title>
        <authorList>
            <person name="Barrero R.A."/>
            <person name="Guerrero F.D."/>
            <person name="Moolhuijzen P."/>
            <person name="Goolsby J.A."/>
            <person name="Tidwell J."/>
            <person name="Bellgard S.E."/>
            <person name="Bellgard M.I."/>
        </authorList>
    </citation>
    <scope>NUCLEOTIDE SEQUENCE</scope>
    <source>
        <tissue evidence="1">Shoot tissue taken approximately 20 cm above the soil surface</tissue>
    </source>
</reference>
<evidence type="ECO:0000313" key="1">
    <source>
        <dbReference type="EMBL" id="JAE25905.1"/>
    </source>
</evidence>
<protein>
    <recommendedName>
        <fullName evidence="2">F-box associated domain-containing protein</fullName>
    </recommendedName>
</protein>
<dbReference type="PANTHER" id="PTHR33207">
    <property type="entry name" value="F-BOX DOMAIN CONTAINING PROTEIN-RELATED"/>
    <property type="match status" value="1"/>
</dbReference>
<proteinExistence type="predicted"/>
<accession>A0A0A9GLA3</accession>
<evidence type="ECO:0008006" key="2">
    <source>
        <dbReference type="Google" id="ProtNLM"/>
    </source>
</evidence>